<evidence type="ECO:0000313" key="3">
    <source>
        <dbReference type="EMBL" id="MBB3732959.1"/>
    </source>
</evidence>
<feature type="domain" description="Phosphodiester glycosidase" evidence="2">
    <location>
        <begin position="1"/>
        <end position="81"/>
    </location>
</feature>
<dbReference type="PANTHER" id="PTHR40446">
    <property type="entry name" value="N-ACETYLGLUCOSAMINE-1-PHOSPHODIESTER ALPHA-N-ACETYLGLUCOSAMINIDASE"/>
    <property type="match status" value="1"/>
</dbReference>
<evidence type="ECO:0000256" key="1">
    <source>
        <dbReference type="SAM" id="MobiDB-lite"/>
    </source>
</evidence>
<accession>A0A7W5VBH2</accession>
<sequence>MIGVDDRGRLMLVVVDGRQAGYSEGLGIAQTVELMMKRLGAVEAMNLDGGGSSIMATAGTGIVNRPSDATGQRSHGNVIPVKP</sequence>
<organism evidence="3 4">
    <name type="scientific">Nonomuraea dietziae</name>
    <dbReference type="NCBI Taxonomy" id="65515"/>
    <lineage>
        <taxon>Bacteria</taxon>
        <taxon>Bacillati</taxon>
        <taxon>Actinomycetota</taxon>
        <taxon>Actinomycetes</taxon>
        <taxon>Streptosporangiales</taxon>
        <taxon>Streptosporangiaceae</taxon>
        <taxon>Nonomuraea</taxon>
    </lineage>
</organism>
<evidence type="ECO:0000259" key="2">
    <source>
        <dbReference type="Pfam" id="PF09992"/>
    </source>
</evidence>
<evidence type="ECO:0000313" key="4">
    <source>
        <dbReference type="Proteomes" id="UP000579945"/>
    </source>
</evidence>
<dbReference type="PANTHER" id="PTHR40446:SF2">
    <property type="entry name" value="N-ACETYLGLUCOSAMINE-1-PHOSPHODIESTER ALPHA-N-ACETYLGLUCOSAMINIDASE"/>
    <property type="match status" value="1"/>
</dbReference>
<name>A0A7W5VBH2_9ACTN</name>
<keyword evidence="4" id="KW-1185">Reference proteome</keyword>
<dbReference type="Proteomes" id="UP000579945">
    <property type="component" value="Unassembled WGS sequence"/>
</dbReference>
<comment type="caution">
    <text evidence="3">The sequence shown here is derived from an EMBL/GenBank/DDBJ whole genome shotgun (WGS) entry which is preliminary data.</text>
</comment>
<dbReference type="AlphaFoldDB" id="A0A7W5VBH2"/>
<dbReference type="Pfam" id="PF09992">
    <property type="entry name" value="NAGPA"/>
    <property type="match status" value="1"/>
</dbReference>
<gene>
    <name evidence="3" type="ORF">FHR33_008906</name>
</gene>
<proteinExistence type="predicted"/>
<reference evidence="3 4" key="1">
    <citation type="submission" date="2020-08" db="EMBL/GenBank/DDBJ databases">
        <title>Sequencing the genomes of 1000 actinobacteria strains.</title>
        <authorList>
            <person name="Klenk H.-P."/>
        </authorList>
    </citation>
    <scope>NUCLEOTIDE SEQUENCE [LARGE SCALE GENOMIC DNA]</scope>
    <source>
        <strain evidence="3 4">DSM 44320</strain>
    </source>
</reference>
<protein>
    <submittedName>
        <fullName evidence="3">Exopolysaccharide biosynthesis protein</fullName>
    </submittedName>
</protein>
<dbReference type="InterPro" id="IPR018711">
    <property type="entry name" value="NAGPA"/>
</dbReference>
<dbReference type="EMBL" id="JACIBV010000002">
    <property type="protein sequence ID" value="MBB3732959.1"/>
    <property type="molecule type" value="Genomic_DNA"/>
</dbReference>
<feature type="region of interest" description="Disordered" evidence="1">
    <location>
        <begin position="64"/>
        <end position="83"/>
    </location>
</feature>